<proteinExistence type="inferred from homology"/>
<reference evidence="22 23" key="1">
    <citation type="submission" date="2023-10" db="EMBL/GenBank/DDBJ databases">
        <title>Complete genome sequence of a Sphingomonadaceae bacterium.</title>
        <authorList>
            <person name="Yan C."/>
        </authorList>
    </citation>
    <scope>NUCLEOTIDE SEQUENCE [LARGE SCALE GENOMIC DNA]</scope>
    <source>
        <strain evidence="22 23">SCSIO 66989</strain>
    </source>
</reference>
<evidence type="ECO:0000256" key="16">
    <source>
        <dbReference type="ARBA" id="ARBA00023141"/>
    </source>
</evidence>
<dbReference type="GO" id="GO:0003856">
    <property type="term" value="F:3-dehydroquinate synthase activity"/>
    <property type="evidence" value="ECO:0007669"/>
    <property type="project" value="UniProtKB-UniRule"/>
</dbReference>
<dbReference type="Gene3D" id="3.40.50.1970">
    <property type="match status" value="1"/>
</dbReference>
<dbReference type="GO" id="GO:0009423">
    <property type="term" value="P:chorismate biosynthetic process"/>
    <property type="evidence" value="ECO:0007669"/>
    <property type="project" value="UniProtKB-UniRule"/>
</dbReference>
<feature type="binding site" evidence="19">
    <location>
        <position position="185"/>
    </location>
    <ligand>
        <name>Zn(2+)</name>
        <dbReference type="ChEBI" id="CHEBI:29105"/>
    </ligand>
</feature>
<evidence type="ECO:0000256" key="15">
    <source>
        <dbReference type="ARBA" id="ARBA00023027"/>
    </source>
</evidence>
<keyword evidence="13 19" id="KW-0547">Nucleotide-binding</keyword>
<keyword evidence="11 19" id="KW-0028">Amino-acid biosynthesis</keyword>
<dbReference type="InterPro" id="IPR030963">
    <property type="entry name" value="DHQ_synth_fam"/>
</dbReference>
<keyword evidence="16 19" id="KW-0057">Aromatic amino acid biosynthesis</keyword>
<dbReference type="InterPro" id="IPR030960">
    <property type="entry name" value="DHQS/DOIS_N"/>
</dbReference>
<comment type="cofactor">
    <cofactor evidence="2 19">
        <name>NAD(+)</name>
        <dbReference type="ChEBI" id="CHEBI:57540"/>
    </cofactor>
</comment>
<dbReference type="EMBL" id="CP136594">
    <property type="protein sequence ID" value="WOE74139.1"/>
    <property type="molecule type" value="Genomic_DNA"/>
</dbReference>
<evidence type="ECO:0000259" key="20">
    <source>
        <dbReference type="Pfam" id="PF01761"/>
    </source>
</evidence>
<dbReference type="GO" id="GO:0008652">
    <property type="term" value="P:amino acid biosynthetic process"/>
    <property type="evidence" value="ECO:0007669"/>
    <property type="project" value="UniProtKB-KW"/>
</dbReference>
<evidence type="ECO:0000256" key="6">
    <source>
        <dbReference type="ARBA" id="ARBA00004661"/>
    </source>
</evidence>
<gene>
    <name evidence="19 22" type="primary">aroB</name>
    <name evidence="22" type="ORF">RB602_09760</name>
</gene>
<keyword evidence="17 19" id="KW-0456">Lyase</keyword>
<dbReference type="NCBIfam" id="TIGR01357">
    <property type="entry name" value="aroB"/>
    <property type="match status" value="1"/>
</dbReference>
<keyword evidence="10 19" id="KW-0963">Cytoplasm</keyword>
<feature type="binding site" evidence="19">
    <location>
        <position position="249"/>
    </location>
    <ligand>
        <name>Zn(2+)</name>
        <dbReference type="ChEBI" id="CHEBI:29105"/>
    </ligand>
</feature>
<dbReference type="EC" id="4.2.3.4" evidence="8 19"/>
<feature type="binding site" evidence="19">
    <location>
        <begin position="106"/>
        <end position="110"/>
    </location>
    <ligand>
        <name>NAD(+)</name>
        <dbReference type="ChEBI" id="CHEBI:57540"/>
    </ligand>
</feature>
<comment type="caution">
    <text evidence="19">Lacks conserved residue(s) required for the propagation of feature annotation.</text>
</comment>
<name>A0AA97F4G8_9SPHN</name>
<keyword evidence="18 19" id="KW-0170">Cobalt</keyword>
<feature type="binding site" evidence="19">
    <location>
        <begin position="130"/>
        <end position="131"/>
    </location>
    <ligand>
        <name>NAD(+)</name>
        <dbReference type="ChEBI" id="CHEBI:57540"/>
    </ligand>
</feature>
<dbReference type="PANTHER" id="PTHR43622:SF7">
    <property type="entry name" value="3-DEHYDROQUINATE SYNTHASE, CHLOROPLASTIC"/>
    <property type="match status" value="1"/>
</dbReference>
<evidence type="ECO:0000256" key="4">
    <source>
        <dbReference type="ARBA" id="ARBA00003485"/>
    </source>
</evidence>
<dbReference type="AlphaFoldDB" id="A0AA97F4G8"/>
<dbReference type="Proteomes" id="UP001302429">
    <property type="component" value="Chromosome"/>
</dbReference>
<evidence type="ECO:0000256" key="7">
    <source>
        <dbReference type="ARBA" id="ARBA00005412"/>
    </source>
</evidence>
<evidence type="ECO:0000259" key="21">
    <source>
        <dbReference type="Pfam" id="PF24621"/>
    </source>
</evidence>
<dbReference type="FunFam" id="3.40.50.1970:FF:000007">
    <property type="entry name" value="Pentafunctional AROM polypeptide"/>
    <property type="match status" value="1"/>
</dbReference>
<evidence type="ECO:0000256" key="17">
    <source>
        <dbReference type="ARBA" id="ARBA00023239"/>
    </source>
</evidence>
<comment type="function">
    <text evidence="4 19">Catalyzes the conversion of 3-deoxy-D-arabino-heptulosonate 7-phosphate (DAHP) to dehydroquinate (DHQ).</text>
</comment>
<evidence type="ECO:0000256" key="14">
    <source>
        <dbReference type="ARBA" id="ARBA00022833"/>
    </source>
</evidence>
<evidence type="ECO:0000256" key="13">
    <source>
        <dbReference type="ARBA" id="ARBA00022741"/>
    </source>
</evidence>
<dbReference type="KEGG" id="acoa:RB602_09760"/>
<comment type="catalytic activity">
    <reaction evidence="1 19">
        <text>7-phospho-2-dehydro-3-deoxy-D-arabino-heptonate = 3-dehydroquinate + phosphate</text>
        <dbReference type="Rhea" id="RHEA:21968"/>
        <dbReference type="ChEBI" id="CHEBI:32364"/>
        <dbReference type="ChEBI" id="CHEBI:43474"/>
        <dbReference type="ChEBI" id="CHEBI:58394"/>
        <dbReference type="EC" id="4.2.3.4"/>
    </reaction>
</comment>
<keyword evidence="14 19" id="KW-0862">Zinc</keyword>
<evidence type="ECO:0000256" key="8">
    <source>
        <dbReference type="ARBA" id="ARBA00013031"/>
    </source>
</evidence>
<keyword evidence="23" id="KW-1185">Reference proteome</keyword>
<dbReference type="GO" id="GO:0046872">
    <property type="term" value="F:metal ion binding"/>
    <property type="evidence" value="ECO:0007669"/>
    <property type="project" value="UniProtKB-KW"/>
</dbReference>
<dbReference type="Pfam" id="PF01761">
    <property type="entry name" value="DHQ_synthase"/>
    <property type="match status" value="1"/>
</dbReference>
<evidence type="ECO:0000256" key="18">
    <source>
        <dbReference type="ARBA" id="ARBA00023285"/>
    </source>
</evidence>
<dbReference type="GO" id="GO:0005737">
    <property type="term" value="C:cytoplasm"/>
    <property type="evidence" value="ECO:0007669"/>
    <property type="project" value="UniProtKB-SubCell"/>
</dbReference>
<evidence type="ECO:0000256" key="1">
    <source>
        <dbReference type="ARBA" id="ARBA00001393"/>
    </source>
</evidence>
<dbReference type="Pfam" id="PF24621">
    <property type="entry name" value="DHQS_C"/>
    <property type="match status" value="1"/>
</dbReference>
<dbReference type="GO" id="GO:0009073">
    <property type="term" value="P:aromatic amino acid family biosynthetic process"/>
    <property type="evidence" value="ECO:0007669"/>
    <property type="project" value="UniProtKB-KW"/>
</dbReference>
<dbReference type="CDD" id="cd08195">
    <property type="entry name" value="DHQS"/>
    <property type="match status" value="1"/>
</dbReference>
<evidence type="ECO:0000256" key="2">
    <source>
        <dbReference type="ARBA" id="ARBA00001911"/>
    </source>
</evidence>
<dbReference type="InterPro" id="IPR056179">
    <property type="entry name" value="DHQS_C"/>
</dbReference>
<feature type="domain" description="3-dehydroquinate synthase N-terminal" evidence="20">
    <location>
        <begin position="68"/>
        <end position="180"/>
    </location>
</feature>
<feature type="domain" description="3-dehydroquinate synthase C-terminal" evidence="21">
    <location>
        <begin position="182"/>
        <end position="331"/>
    </location>
</feature>
<dbReference type="InterPro" id="IPR016037">
    <property type="entry name" value="DHQ_synth_AroB"/>
</dbReference>
<feature type="binding site" evidence="19">
    <location>
        <position position="267"/>
    </location>
    <ligand>
        <name>Zn(2+)</name>
        <dbReference type="ChEBI" id="CHEBI:29105"/>
    </ligand>
</feature>
<dbReference type="HAMAP" id="MF_00110">
    <property type="entry name" value="DHQ_synthase"/>
    <property type="match status" value="1"/>
</dbReference>
<keyword evidence="15 19" id="KW-0520">NAD</keyword>
<keyword evidence="12 19" id="KW-0479">Metal-binding</keyword>
<comment type="cofactor">
    <cofactor evidence="3">
        <name>Zn(2+)</name>
        <dbReference type="ChEBI" id="CHEBI:29105"/>
    </cofactor>
</comment>
<comment type="subcellular location">
    <subcellularLocation>
        <location evidence="5 19">Cytoplasm</location>
    </subcellularLocation>
</comment>
<sequence length="374" mass="40044">MAILNVDLGERSYAITISPGLLDDPALALKDYASKGRLLIITDSNVGALYAQRFSETLGRQQITAHILTLSAGEETKSWVQLEAVTDWLIGHGVERSESIVALGGGVIGDLVGLASALVKRGCQFVQIPTSLLAQVDSSVGGKTAINSRAGKNLIGVFHQPKAVLIDPKMLATLPPREMRAGYAEIVKYGLINDRAFFEWCYENGAALLAGDHDLAEKAIYDSLRSKADIVAADERETRNVRALLNLGHTFGHALEAETGFSDRLLHGEAVALGMVLAHDFSVEQGFCPNANAERLRTHFVATGLPTTLAEVGIAASGETLVAHMAHDKKMTGGKLPFILTHGIGEAFITRDIAMQSVADFLEDQRSKAPAIHA</sequence>
<evidence type="ECO:0000256" key="5">
    <source>
        <dbReference type="ARBA" id="ARBA00004496"/>
    </source>
</evidence>
<evidence type="ECO:0000256" key="11">
    <source>
        <dbReference type="ARBA" id="ARBA00022605"/>
    </source>
</evidence>
<evidence type="ECO:0000256" key="9">
    <source>
        <dbReference type="ARBA" id="ARBA00017684"/>
    </source>
</evidence>
<evidence type="ECO:0000256" key="19">
    <source>
        <dbReference type="HAMAP-Rule" id="MF_00110"/>
    </source>
</evidence>
<dbReference type="Gene3D" id="1.20.1090.10">
    <property type="entry name" value="Dehydroquinate synthase-like - alpha domain"/>
    <property type="match status" value="1"/>
</dbReference>
<comment type="cofactor">
    <cofactor evidence="19">
        <name>Co(2+)</name>
        <dbReference type="ChEBI" id="CHEBI:48828"/>
    </cofactor>
    <cofactor evidence="19">
        <name>Zn(2+)</name>
        <dbReference type="ChEBI" id="CHEBI:29105"/>
    </cofactor>
    <text evidence="19">Binds 1 divalent metal cation per subunit. Can use either Co(2+) or Zn(2+).</text>
</comment>
<comment type="similarity">
    <text evidence="7 19">Belongs to the sugar phosphate cyclases superfamily. Dehydroquinate synthase family.</text>
</comment>
<accession>A0AA97F4G8</accession>
<feature type="binding site" evidence="19">
    <location>
        <position position="143"/>
    </location>
    <ligand>
        <name>NAD(+)</name>
        <dbReference type="ChEBI" id="CHEBI:57540"/>
    </ligand>
</feature>
<comment type="pathway">
    <text evidence="6 19">Metabolic intermediate biosynthesis; chorismate biosynthesis; chorismate from D-erythrose 4-phosphate and phosphoenolpyruvate: step 2/7.</text>
</comment>
<organism evidence="22 23">
    <name type="scientific">Alterisphingorhabdus coralli</name>
    <dbReference type="NCBI Taxonomy" id="3071408"/>
    <lineage>
        <taxon>Bacteria</taxon>
        <taxon>Pseudomonadati</taxon>
        <taxon>Pseudomonadota</taxon>
        <taxon>Alphaproteobacteria</taxon>
        <taxon>Sphingomonadales</taxon>
        <taxon>Sphingomonadaceae</taxon>
        <taxon>Alterisphingorhabdus (ex Yan et al. 2024)</taxon>
    </lineage>
</organism>
<dbReference type="PIRSF" id="PIRSF001455">
    <property type="entry name" value="DHQ_synth"/>
    <property type="match status" value="1"/>
</dbReference>
<evidence type="ECO:0000256" key="10">
    <source>
        <dbReference type="ARBA" id="ARBA00022490"/>
    </source>
</evidence>
<evidence type="ECO:0000313" key="23">
    <source>
        <dbReference type="Proteomes" id="UP001302429"/>
    </source>
</evidence>
<dbReference type="InterPro" id="IPR050071">
    <property type="entry name" value="Dehydroquinate_synthase"/>
</dbReference>
<protein>
    <recommendedName>
        <fullName evidence="9 19">3-dehydroquinate synthase</fullName>
        <shortName evidence="19">DHQS</shortName>
        <ecNumber evidence="8 19">4.2.3.4</ecNumber>
    </recommendedName>
</protein>
<feature type="binding site" evidence="19">
    <location>
        <position position="152"/>
    </location>
    <ligand>
        <name>NAD(+)</name>
        <dbReference type="ChEBI" id="CHEBI:57540"/>
    </ligand>
</feature>
<dbReference type="GO" id="GO:0000166">
    <property type="term" value="F:nucleotide binding"/>
    <property type="evidence" value="ECO:0007669"/>
    <property type="project" value="UniProtKB-KW"/>
</dbReference>
<dbReference type="RefSeq" id="WP_317080371.1">
    <property type="nucleotide sequence ID" value="NZ_CP136594.1"/>
</dbReference>
<evidence type="ECO:0000256" key="12">
    <source>
        <dbReference type="ARBA" id="ARBA00022723"/>
    </source>
</evidence>
<dbReference type="SUPFAM" id="SSF56796">
    <property type="entry name" value="Dehydroquinate synthase-like"/>
    <property type="match status" value="1"/>
</dbReference>
<evidence type="ECO:0000256" key="3">
    <source>
        <dbReference type="ARBA" id="ARBA00001947"/>
    </source>
</evidence>
<dbReference type="PANTHER" id="PTHR43622">
    <property type="entry name" value="3-DEHYDROQUINATE SYNTHASE"/>
    <property type="match status" value="1"/>
</dbReference>
<evidence type="ECO:0000313" key="22">
    <source>
        <dbReference type="EMBL" id="WOE74139.1"/>
    </source>
</evidence>